<dbReference type="InterPro" id="IPR036250">
    <property type="entry name" value="AcylCo_DH-like_C"/>
</dbReference>
<dbReference type="GO" id="GO:0003995">
    <property type="term" value="F:acyl-CoA dehydrogenase activity"/>
    <property type="evidence" value="ECO:0007669"/>
    <property type="project" value="InterPro"/>
</dbReference>
<dbReference type="InterPro" id="IPR046373">
    <property type="entry name" value="Acyl-CoA_Oxase/DH_mid-dom_sf"/>
</dbReference>
<evidence type="ECO:0000256" key="7">
    <source>
        <dbReference type="RuleBase" id="RU362125"/>
    </source>
</evidence>
<dbReference type="Pfam" id="PF02770">
    <property type="entry name" value="Acyl-CoA_dh_M"/>
    <property type="match status" value="1"/>
</dbReference>
<organism evidence="11 12">
    <name type="scientific">Antrihabitans stalactiti</name>
    <dbReference type="NCBI Taxonomy" id="2584121"/>
    <lineage>
        <taxon>Bacteria</taxon>
        <taxon>Bacillati</taxon>
        <taxon>Actinomycetota</taxon>
        <taxon>Actinomycetes</taxon>
        <taxon>Mycobacteriales</taxon>
        <taxon>Nocardiaceae</taxon>
        <taxon>Antrihabitans</taxon>
    </lineage>
</organism>
<comment type="caution">
    <text evidence="11">The sequence shown here is derived from an EMBL/GenBank/DDBJ whole genome shotgun (WGS) entry which is preliminary data.</text>
</comment>
<proteinExistence type="inferred from homology"/>
<evidence type="ECO:0000256" key="3">
    <source>
        <dbReference type="ARBA" id="ARBA00022630"/>
    </source>
</evidence>
<dbReference type="Gene3D" id="1.20.140.10">
    <property type="entry name" value="Butyryl-CoA Dehydrogenase, subunit A, domain 3"/>
    <property type="match status" value="1"/>
</dbReference>
<dbReference type="SUPFAM" id="SSF47203">
    <property type="entry name" value="Acyl-CoA dehydrogenase C-terminal domain-like"/>
    <property type="match status" value="1"/>
</dbReference>
<dbReference type="GO" id="GO:0050660">
    <property type="term" value="F:flavin adenine dinucleotide binding"/>
    <property type="evidence" value="ECO:0007669"/>
    <property type="project" value="InterPro"/>
</dbReference>
<evidence type="ECO:0000256" key="1">
    <source>
        <dbReference type="ARBA" id="ARBA00001974"/>
    </source>
</evidence>
<evidence type="ECO:0000256" key="2">
    <source>
        <dbReference type="ARBA" id="ARBA00009347"/>
    </source>
</evidence>
<dbReference type="Pfam" id="PF00441">
    <property type="entry name" value="Acyl-CoA_dh_1"/>
    <property type="match status" value="1"/>
</dbReference>
<evidence type="ECO:0000259" key="10">
    <source>
        <dbReference type="Pfam" id="PF02771"/>
    </source>
</evidence>
<dbReference type="InterPro" id="IPR009100">
    <property type="entry name" value="AcylCoA_DH/oxidase_NM_dom_sf"/>
</dbReference>
<dbReference type="Pfam" id="PF02771">
    <property type="entry name" value="Acyl-CoA_dh_N"/>
    <property type="match status" value="1"/>
</dbReference>
<sequence>MSLRLTDEQKSLVKTVRDFCKKECDTREQRLALTDGGKEVHSAEIAKKMADLGFLGLSIPEEYGGSGGGLFDAILFVEAMSRGRAPVSSFPVTLIVAHSYLKFASEDMKKEVLGGVVTGTPTSIAMSEPGSGSDVASLTCKAEKVDGGYVLNGQKTWCSTAHLADHILVVARTSNTGAKHEGISMFSIPTGTKGMETRQIETMVGAEVNDVFLTDCFVGADRLVGTEGQGWLQLIAGLNIERVIIGAMFLGIAQRAFEETLAYVKERKQFGKPIGSFQALSQRLADLATELEATRLLTYDVAQRVDENPAALLPKEASMVKLKATELAKHAALEGVQMMGGMGYSVESGMEELVRASLAGTIVGGTSEIQRDIIAKTLGL</sequence>
<keyword evidence="4 7" id="KW-0274">FAD</keyword>
<dbReference type="Gene3D" id="2.40.110.10">
    <property type="entry name" value="Butyryl-CoA Dehydrogenase, subunit A, domain 2"/>
    <property type="match status" value="1"/>
</dbReference>
<evidence type="ECO:0000256" key="5">
    <source>
        <dbReference type="ARBA" id="ARBA00023002"/>
    </source>
</evidence>
<dbReference type="PIRSF" id="PIRSF016578">
    <property type="entry name" value="HsaA"/>
    <property type="match status" value="1"/>
</dbReference>
<comment type="similarity">
    <text evidence="2 7">Belongs to the acyl-CoA dehydrogenase family.</text>
</comment>
<keyword evidence="12" id="KW-1185">Reference proteome</keyword>
<dbReference type="RefSeq" id="WP_169586941.1">
    <property type="nucleotide sequence ID" value="NZ_VCQU01000003.1"/>
</dbReference>
<dbReference type="PANTHER" id="PTHR43884">
    <property type="entry name" value="ACYL-COA DEHYDROGENASE"/>
    <property type="match status" value="1"/>
</dbReference>
<feature type="domain" description="Acyl-CoA dehydrogenase/oxidase C-terminal" evidence="8">
    <location>
        <begin position="228"/>
        <end position="378"/>
    </location>
</feature>
<comment type="cofactor">
    <cofactor evidence="1 7">
        <name>FAD</name>
        <dbReference type="ChEBI" id="CHEBI:57692"/>
    </cofactor>
</comment>
<dbReference type="AlphaFoldDB" id="A0A848KDF7"/>
<dbReference type="FunFam" id="1.20.140.10:FF:000001">
    <property type="entry name" value="Acyl-CoA dehydrogenase"/>
    <property type="match status" value="1"/>
</dbReference>
<feature type="domain" description="Acyl-CoA oxidase/dehydrogenase middle" evidence="9">
    <location>
        <begin position="123"/>
        <end position="207"/>
    </location>
</feature>
<dbReference type="Proteomes" id="UP000535543">
    <property type="component" value="Unassembled WGS sequence"/>
</dbReference>
<evidence type="ECO:0000256" key="6">
    <source>
        <dbReference type="ARBA" id="ARBA00052546"/>
    </source>
</evidence>
<dbReference type="InterPro" id="IPR013786">
    <property type="entry name" value="AcylCoA_DH/ox_N"/>
</dbReference>
<protein>
    <submittedName>
        <fullName evidence="11">Acyl-CoA dehydrogenase</fullName>
    </submittedName>
</protein>
<dbReference type="FunFam" id="2.40.110.10:FF:000002">
    <property type="entry name" value="Acyl-CoA dehydrogenase fadE12"/>
    <property type="match status" value="1"/>
</dbReference>
<dbReference type="EMBL" id="VCQU01000003">
    <property type="protein sequence ID" value="NMN95776.1"/>
    <property type="molecule type" value="Genomic_DNA"/>
</dbReference>
<comment type="catalytic activity">
    <reaction evidence="6">
        <text>a 2,3-saturated acyl-CoA + A = a 2,3-dehydroacyl-CoA + AH2</text>
        <dbReference type="Rhea" id="RHEA:48608"/>
        <dbReference type="ChEBI" id="CHEBI:13193"/>
        <dbReference type="ChEBI" id="CHEBI:17499"/>
        <dbReference type="ChEBI" id="CHEBI:60015"/>
        <dbReference type="ChEBI" id="CHEBI:65111"/>
    </reaction>
</comment>
<keyword evidence="5 7" id="KW-0560">Oxidoreductase</keyword>
<evidence type="ECO:0000259" key="9">
    <source>
        <dbReference type="Pfam" id="PF02770"/>
    </source>
</evidence>
<evidence type="ECO:0000313" key="11">
    <source>
        <dbReference type="EMBL" id="NMN95776.1"/>
    </source>
</evidence>
<evidence type="ECO:0000256" key="4">
    <source>
        <dbReference type="ARBA" id="ARBA00022827"/>
    </source>
</evidence>
<evidence type="ECO:0000259" key="8">
    <source>
        <dbReference type="Pfam" id="PF00441"/>
    </source>
</evidence>
<dbReference type="InterPro" id="IPR037069">
    <property type="entry name" value="AcylCoA_DH/ox_N_sf"/>
</dbReference>
<dbReference type="InterPro" id="IPR006089">
    <property type="entry name" value="Acyl-CoA_DH_CS"/>
</dbReference>
<evidence type="ECO:0000313" key="12">
    <source>
        <dbReference type="Proteomes" id="UP000535543"/>
    </source>
</evidence>
<feature type="domain" description="Acyl-CoA dehydrogenase/oxidase N-terminal" evidence="10">
    <location>
        <begin position="6"/>
        <end position="119"/>
    </location>
</feature>
<gene>
    <name evidence="11" type="ORF">FGL95_12095</name>
</gene>
<accession>A0A848KDF7</accession>
<dbReference type="Gene3D" id="1.10.540.10">
    <property type="entry name" value="Acyl-CoA dehydrogenase/oxidase, N-terminal domain"/>
    <property type="match status" value="1"/>
</dbReference>
<reference evidence="11 12" key="1">
    <citation type="submission" date="2019-05" db="EMBL/GenBank/DDBJ databases">
        <authorList>
            <person name="Lee S.D."/>
        </authorList>
    </citation>
    <scope>NUCLEOTIDE SEQUENCE [LARGE SCALE GENOMIC DNA]</scope>
    <source>
        <strain evidence="11 12">YC2-7</strain>
    </source>
</reference>
<dbReference type="InterPro" id="IPR009075">
    <property type="entry name" value="AcylCo_DH/oxidase_C"/>
</dbReference>
<dbReference type="PANTHER" id="PTHR43884:SF12">
    <property type="entry name" value="ISOVALERYL-COA DEHYDROGENASE, MITOCHONDRIAL-RELATED"/>
    <property type="match status" value="1"/>
</dbReference>
<name>A0A848KDF7_9NOCA</name>
<reference evidence="11 12" key="2">
    <citation type="submission" date="2020-06" db="EMBL/GenBank/DDBJ databases">
        <title>Antribacter stalactiti gen. nov., sp. nov., a new member of the family Nacardiaceae isolated from a cave.</title>
        <authorList>
            <person name="Kim I.S."/>
        </authorList>
    </citation>
    <scope>NUCLEOTIDE SEQUENCE [LARGE SCALE GENOMIC DNA]</scope>
    <source>
        <strain evidence="11 12">YC2-7</strain>
    </source>
</reference>
<keyword evidence="3 7" id="KW-0285">Flavoprotein</keyword>
<dbReference type="SUPFAM" id="SSF56645">
    <property type="entry name" value="Acyl-CoA dehydrogenase NM domain-like"/>
    <property type="match status" value="1"/>
</dbReference>
<dbReference type="PROSITE" id="PS00072">
    <property type="entry name" value="ACYL_COA_DH_1"/>
    <property type="match status" value="1"/>
</dbReference>
<dbReference type="InterPro" id="IPR006091">
    <property type="entry name" value="Acyl-CoA_Oxase/DH_mid-dom"/>
</dbReference>